<feature type="repeat" description="ANK" evidence="3">
    <location>
        <begin position="133"/>
        <end position="165"/>
    </location>
</feature>
<dbReference type="PANTHER" id="PTHR24173:SF83">
    <property type="entry name" value="SOCS BOX DOMAIN-CONTAINING PROTEIN"/>
    <property type="match status" value="1"/>
</dbReference>
<dbReference type="eggNOG" id="KOG4177">
    <property type="taxonomic scope" value="Eukaryota"/>
</dbReference>
<dbReference type="InterPro" id="IPR036770">
    <property type="entry name" value="Ankyrin_rpt-contain_sf"/>
</dbReference>
<keyword evidence="1" id="KW-0677">Repeat</keyword>
<dbReference type="PANTHER" id="PTHR24173">
    <property type="entry name" value="ANKYRIN REPEAT CONTAINING"/>
    <property type="match status" value="1"/>
</dbReference>
<dbReference type="SUPFAM" id="SSF48403">
    <property type="entry name" value="Ankyrin repeat"/>
    <property type="match status" value="1"/>
</dbReference>
<keyword evidence="2 3" id="KW-0040">ANK repeat</keyword>
<name>A0A1X7SEH0_AMPQE</name>
<proteinExistence type="predicted"/>
<dbReference type="PROSITE" id="PS50088">
    <property type="entry name" value="ANK_REPEAT"/>
    <property type="match status" value="5"/>
</dbReference>
<protein>
    <submittedName>
        <fullName evidence="4">Uncharacterized protein</fullName>
    </submittedName>
</protein>
<dbReference type="OrthoDB" id="10021675at2759"/>
<dbReference type="PROSITE" id="PS50297">
    <property type="entry name" value="ANK_REP_REGION"/>
    <property type="match status" value="4"/>
</dbReference>
<organism evidence="4">
    <name type="scientific">Amphimedon queenslandica</name>
    <name type="common">Sponge</name>
    <dbReference type="NCBI Taxonomy" id="400682"/>
    <lineage>
        <taxon>Eukaryota</taxon>
        <taxon>Metazoa</taxon>
        <taxon>Porifera</taxon>
        <taxon>Demospongiae</taxon>
        <taxon>Heteroscleromorpha</taxon>
        <taxon>Haplosclerida</taxon>
        <taxon>Niphatidae</taxon>
        <taxon>Amphimedon</taxon>
    </lineage>
</organism>
<evidence type="ECO:0000256" key="3">
    <source>
        <dbReference type="PROSITE-ProRule" id="PRU00023"/>
    </source>
</evidence>
<sequence>NLAAYKGALKFLKQLINEYQCDVNTSSATGSTSLHLACERGHFSVVLYLTSLPQCNISATTLNGSTALHKACMCSESFPIIKHLVENHQLDLCAVNDDGIAPIHMACRNGRLDSVKYIIEHSPSLLELPESVHGHTPFLISVMYNQLEVVQYLIGKNCNLSASDNKGSMSAHISANNGRLNTLEYLVDNNYCDLNTTNHQGHTPLHVAVLANRFRMIEYLLNKTIPSVAVDWLCGVKYSLDSPQDLHTTNLHISAQDKDGNTPLHLACQKGKKKIVSLLVKFCHSSSYFLIPNKKGETPLHLVAAVGSNDAAEALLLSVNGSLR</sequence>
<dbReference type="InterPro" id="IPR002110">
    <property type="entry name" value="Ankyrin_rpt"/>
</dbReference>
<feature type="repeat" description="ANK" evidence="3">
    <location>
        <begin position="259"/>
        <end position="281"/>
    </location>
</feature>
<reference evidence="4" key="1">
    <citation type="submission" date="2017-05" db="UniProtKB">
        <authorList>
            <consortium name="EnsemblMetazoa"/>
        </authorList>
    </citation>
    <scope>IDENTIFICATION</scope>
</reference>
<dbReference type="InParanoid" id="A0A1X7SEH0"/>
<accession>A0A1X7SEH0</accession>
<evidence type="ECO:0000313" key="4">
    <source>
        <dbReference type="EnsemblMetazoa" id="Aqu2.1.00470_001"/>
    </source>
</evidence>
<evidence type="ECO:0000256" key="2">
    <source>
        <dbReference type="ARBA" id="ARBA00023043"/>
    </source>
</evidence>
<dbReference type="EnsemblMetazoa" id="Aqu2.1.00470_001">
    <property type="protein sequence ID" value="Aqu2.1.00470_001"/>
    <property type="gene ID" value="Aqu2.1.00470"/>
</dbReference>
<dbReference type="AlphaFoldDB" id="A0A1X7SEH0"/>
<dbReference type="Gene3D" id="1.25.40.20">
    <property type="entry name" value="Ankyrin repeat-containing domain"/>
    <property type="match status" value="3"/>
</dbReference>
<dbReference type="STRING" id="400682.A0A1X7SEH0"/>
<dbReference type="SMART" id="SM00248">
    <property type="entry name" value="ANK"/>
    <property type="match status" value="8"/>
</dbReference>
<feature type="repeat" description="ANK" evidence="3">
    <location>
        <begin position="98"/>
        <end position="125"/>
    </location>
</feature>
<dbReference type="Pfam" id="PF13606">
    <property type="entry name" value="Ank_3"/>
    <property type="match status" value="1"/>
</dbReference>
<dbReference type="Pfam" id="PF12796">
    <property type="entry name" value="Ank_2"/>
    <property type="match status" value="3"/>
</dbReference>
<feature type="repeat" description="ANK" evidence="3">
    <location>
        <begin position="295"/>
        <end position="324"/>
    </location>
</feature>
<evidence type="ECO:0000256" key="1">
    <source>
        <dbReference type="ARBA" id="ARBA00022737"/>
    </source>
</evidence>
<feature type="repeat" description="ANK" evidence="3">
    <location>
        <begin position="200"/>
        <end position="223"/>
    </location>
</feature>